<dbReference type="Pfam" id="PF05580">
    <property type="entry name" value="Peptidase_S55"/>
    <property type="match status" value="1"/>
</dbReference>
<dbReference type="PROSITE" id="PS50106">
    <property type="entry name" value="PDZ"/>
    <property type="match status" value="1"/>
</dbReference>
<comment type="caution">
    <text evidence="3">The sequence shown here is derived from an EMBL/GenBank/DDBJ whole genome shotgun (WGS) entry which is preliminary data.</text>
</comment>
<evidence type="ECO:0000259" key="2">
    <source>
        <dbReference type="PROSITE" id="PS51494"/>
    </source>
</evidence>
<evidence type="ECO:0000313" key="3">
    <source>
        <dbReference type="EMBL" id="MBC8590563.1"/>
    </source>
</evidence>
<dbReference type="EC" id="3.4.21.116" evidence="3"/>
<accession>A0A926INC9</accession>
<dbReference type="InterPro" id="IPR014219">
    <property type="entry name" value="SpoIVB"/>
</dbReference>
<dbReference type="SUPFAM" id="SSF50156">
    <property type="entry name" value="PDZ domain-like"/>
    <property type="match status" value="1"/>
</dbReference>
<dbReference type="GO" id="GO:0016787">
    <property type="term" value="F:hydrolase activity"/>
    <property type="evidence" value="ECO:0007669"/>
    <property type="project" value="UniProtKB-KW"/>
</dbReference>
<feature type="domain" description="Peptidase S55" evidence="2">
    <location>
        <begin position="181"/>
        <end position="411"/>
    </location>
</feature>
<dbReference type="InterPro" id="IPR008763">
    <property type="entry name" value="Peptidase_S55"/>
</dbReference>
<evidence type="ECO:0000313" key="4">
    <source>
        <dbReference type="Proteomes" id="UP000601522"/>
    </source>
</evidence>
<reference evidence="3 4" key="1">
    <citation type="submission" date="2020-08" db="EMBL/GenBank/DDBJ databases">
        <title>Genome public.</title>
        <authorList>
            <person name="Liu C."/>
            <person name="Sun Q."/>
        </authorList>
    </citation>
    <scope>NUCLEOTIDE SEQUENCE [LARGE SCALE GENOMIC DNA]</scope>
    <source>
        <strain evidence="3 4">NSJ-26</strain>
    </source>
</reference>
<dbReference type="EMBL" id="JACRTK010000002">
    <property type="protein sequence ID" value="MBC8590563.1"/>
    <property type="molecule type" value="Genomic_DNA"/>
</dbReference>
<dbReference type="Pfam" id="PF17820">
    <property type="entry name" value="PDZ_6"/>
    <property type="match status" value="1"/>
</dbReference>
<organism evidence="3 4">
    <name type="scientific">Wansuia hejianensis</name>
    <dbReference type="NCBI Taxonomy" id="2763667"/>
    <lineage>
        <taxon>Bacteria</taxon>
        <taxon>Bacillati</taxon>
        <taxon>Bacillota</taxon>
        <taxon>Clostridia</taxon>
        <taxon>Lachnospirales</taxon>
        <taxon>Lachnospiraceae</taxon>
        <taxon>Wansuia</taxon>
    </lineage>
</organism>
<proteinExistence type="predicted"/>
<dbReference type="Gene3D" id="2.30.42.10">
    <property type="match status" value="1"/>
</dbReference>
<name>A0A926INC9_9FIRM</name>
<dbReference type="InterPro" id="IPR036034">
    <property type="entry name" value="PDZ_sf"/>
</dbReference>
<dbReference type="Proteomes" id="UP000601522">
    <property type="component" value="Unassembled WGS sequence"/>
</dbReference>
<evidence type="ECO:0000259" key="1">
    <source>
        <dbReference type="PROSITE" id="PS50106"/>
    </source>
</evidence>
<keyword evidence="3" id="KW-0378">Hydrolase</keyword>
<dbReference type="NCBIfam" id="TIGR02860">
    <property type="entry name" value="spore_IV_B"/>
    <property type="match status" value="1"/>
</dbReference>
<dbReference type="InterPro" id="IPR041489">
    <property type="entry name" value="PDZ_6"/>
</dbReference>
<dbReference type="InterPro" id="IPR001478">
    <property type="entry name" value="PDZ"/>
</dbReference>
<sequence length="411" mass="45898">MFLTILLVYSLCFNKILFHPSNLKIIKGEDKNLDISFPFSIDYGKEGNIVKPIFNEGQKYFKKSYSINGTEIGETKFQLKFLGLIPVKNYNVNIVNRPELIPAGNSIGVSINTKGVLIVAITDVIDIEGNRISPAKDAGLKVGDSIVKINNEKIVTAEQVVSILNNVKEEKVRITVLRNKGEFDTVAVPVQSLQDNSYRLGIWVRDKTTGIGTLTYYNMNNNTFGALGHGITDVDTGELLEVENGLVMKARVSDIQQGKKGDPGEIKGVFYKTDQVIGDIKLNNEFGIYGNLKDEYVDKELEKPMKIAFKDEVEEGKAHILTTLDDNKIDKYEIEILKTTRQDKVSQKSMVIKIKDKRLLNKTGGIVQGMSGSPIIQNDKIVGAVTHVFVNDPTKGYGLYIEWMLNQEDKQ</sequence>
<dbReference type="PROSITE" id="PS51494">
    <property type="entry name" value="SPOIVB"/>
    <property type="match status" value="1"/>
</dbReference>
<gene>
    <name evidence="3" type="primary">spoIVB</name>
    <name evidence="3" type="ORF">H8689_05390</name>
</gene>
<feature type="domain" description="PDZ" evidence="1">
    <location>
        <begin position="104"/>
        <end position="166"/>
    </location>
</feature>
<dbReference type="SMART" id="SM00228">
    <property type="entry name" value="PDZ"/>
    <property type="match status" value="1"/>
</dbReference>
<protein>
    <submittedName>
        <fullName evidence="3">SpoIVB peptidase</fullName>
        <ecNumber evidence="3">3.4.21.116</ecNumber>
    </submittedName>
</protein>
<keyword evidence="4" id="KW-1185">Reference proteome</keyword>
<dbReference type="AlphaFoldDB" id="A0A926INC9"/>